<dbReference type="OrthoDB" id="9935717at2"/>
<gene>
    <name evidence="2" type="ORF">C8N35_102107</name>
</gene>
<evidence type="ECO:0000313" key="3">
    <source>
        <dbReference type="Proteomes" id="UP000244081"/>
    </source>
</evidence>
<dbReference type="RefSeq" id="WP_107989261.1">
    <property type="nucleotide sequence ID" value="NZ_QAYG01000002.1"/>
</dbReference>
<reference evidence="2 3" key="1">
    <citation type="submission" date="2018-04" db="EMBL/GenBank/DDBJ databases">
        <title>Genomic Encyclopedia of Archaeal and Bacterial Type Strains, Phase II (KMG-II): from individual species to whole genera.</title>
        <authorList>
            <person name="Goeker M."/>
        </authorList>
    </citation>
    <scope>NUCLEOTIDE SEQUENCE [LARGE SCALE GENOMIC DNA]</scope>
    <source>
        <strain evidence="2 3">DSM 23382</strain>
    </source>
</reference>
<evidence type="ECO:0000313" key="2">
    <source>
        <dbReference type="EMBL" id="PTW61398.1"/>
    </source>
</evidence>
<sequence>MTSIWFNPESAQLKSYSSTSRGRKAVVKIEIEVTDLSYLGFLLQDLARAEYEQASPSSPYRPQPKSADEREKRRRLRNQAALALPAPGGDPS</sequence>
<feature type="compositionally biased region" description="Low complexity" evidence="1">
    <location>
        <begin position="78"/>
        <end position="92"/>
    </location>
</feature>
<organism evidence="2 3">
    <name type="scientific">Breoghania corrubedonensis</name>
    <dbReference type="NCBI Taxonomy" id="665038"/>
    <lineage>
        <taxon>Bacteria</taxon>
        <taxon>Pseudomonadati</taxon>
        <taxon>Pseudomonadota</taxon>
        <taxon>Alphaproteobacteria</taxon>
        <taxon>Hyphomicrobiales</taxon>
        <taxon>Stappiaceae</taxon>
        <taxon>Breoghania</taxon>
    </lineage>
</organism>
<name>A0A2T5VCC9_9HYPH</name>
<dbReference type="AlphaFoldDB" id="A0A2T5VCC9"/>
<keyword evidence="3" id="KW-1185">Reference proteome</keyword>
<feature type="region of interest" description="Disordered" evidence="1">
    <location>
        <begin position="51"/>
        <end position="92"/>
    </location>
</feature>
<comment type="caution">
    <text evidence="2">The sequence shown here is derived from an EMBL/GenBank/DDBJ whole genome shotgun (WGS) entry which is preliminary data.</text>
</comment>
<accession>A0A2T5VCC9</accession>
<proteinExistence type="predicted"/>
<dbReference type="Proteomes" id="UP000244081">
    <property type="component" value="Unassembled WGS sequence"/>
</dbReference>
<dbReference type="EMBL" id="QAYG01000002">
    <property type="protein sequence ID" value="PTW61398.1"/>
    <property type="molecule type" value="Genomic_DNA"/>
</dbReference>
<protein>
    <submittedName>
        <fullName evidence="2">Uncharacterized protein</fullName>
    </submittedName>
</protein>
<evidence type="ECO:0000256" key="1">
    <source>
        <dbReference type="SAM" id="MobiDB-lite"/>
    </source>
</evidence>